<name>A0A840E061_9BACL</name>
<sequence length="690" mass="81600">MLIGRNDLCPCGSGKKYKKCCMRKDSVTEIARIREERFFQVKTDLIMRIREFLREQLSFSEQHAVKQALDRELQSVKNKERLEYFFPVWEVKFYRYQNGLTGLEWFYETYKEKLKKEERELIETWLTLVPRLVQIVDKTDDGVIVEDRFTGERLFMPFCETLHEAIPWGGMFSLIERLDERYYVHGLAFIEGPKGVERAYERMRQLLVETKKLYEQVAFDYFFSILDELIGEPPSGKMVKKKKVMLHYHVQDAQRFIHSLLKRNMIIIDEETDEGIELSFVGPEVKYEDNALDGPVYIREVFGYMDMKKNELLFQSMQLEKTAEFQQLMKEMNIPLIKETVKEIDVPGHVELATYAVHVEQPVPSSMGAIAQEMKLAYEQLHCPVLDGKTPMEWLEMGKKERVEQWLREREYASFTAFSSKTKPITPDYNSIRRKLKLPPSPFVWLGEERESRLYTLTPLGEQEGNAQLFTPFDWTVRFFGNDLRAFYEEKTTGKSAETKQKYKIGVTVLADYFKTKHYSSWEDVCEGDWHECIVYFYLKTYRDISVNQAKRFLATCKAFTKWLDQKYGTSHAQYVWHIVKQVEERIYEAIRLLDMYHPYWERQNIGWHAIWRLTDEVKMFQVVSISSHTATLRAVETNDLYTITTPPPLRARMKKGMFIECSFRRHESGAYAIGRIASVFPEDAALYMN</sequence>
<proteinExistence type="predicted"/>
<organism evidence="1 2">
    <name type="scientific">Anoxybacteroides voinovskiense</name>
    <dbReference type="NCBI Taxonomy" id="230470"/>
    <lineage>
        <taxon>Bacteria</taxon>
        <taxon>Bacillati</taxon>
        <taxon>Bacillota</taxon>
        <taxon>Bacilli</taxon>
        <taxon>Bacillales</taxon>
        <taxon>Anoxybacillaceae</taxon>
        <taxon>Anoxybacteroides</taxon>
    </lineage>
</organism>
<dbReference type="EMBL" id="JACIDE010000040">
    <property type="protein sequence ID" value="MBB4075608.1"/>
    <property type="molecule type" value="Genomic_DNA"/>
</dbReference>
<evidence type="ECO:0000313" key="1">
    <source>
        <dbReference type="EMBL" id="MBB4075608.1"/>
    </source>
</evidence>
<accession>A0A840E061</accession>
<evidence type="ECO:0008006" key="3">
    <source>
        <dbReference type="Google" id="ProtNLM"/>
    </source>
</evidence>
<dbReference type="InterPro" id="IPR004027">
    <property type="entry name" value="SEC_C_motif"/>
</dbReference>
<reference evidence="1 2" key="1">
    <citation type="submission" date="2020-08" db="EMBL/GenBank/DDBJ databases">
        <title>Genomic Encyclopedia of Type Strains, Phase IV (KMG-IV): sequencing the most valuable type-strain genomes for metagenomic binning, comparative biology and taxonomic classification.</title>
        <authorList>
            <person name="Goeker M."/>
        </authorList>
    </citation>
    <scope>NUCLEOTIDE SEQUENCE [LARGE SCALE GENOMIC DNA]</scope>
    <source>
        <strain evidence="1 2">DSM 17075</strain>
    </source>
</reference>
<dbReference type="AlphaFoldDB" id="A0A840E061"/>
<dbReference type="Gene3D" id="3.10.450.50">
    <property type="match status" value="1"/>
</dbReference>
<protein>
    <recommendedName>
        <fullName evidence="3">Preprotein translocase subunit SecA</fullName>
    </recommendedName>
</protein>
<dbReference type="Pfam" id="PF02810">
    <property type="entry name" value="SEC-C"/>
    <property type="match status" value="1"/>
</dbReference>
<gene>
    <name evidence="1" type="ORF">GGR02_003460</name>
</gene>
<dbReference type="SUPFAM" id="SSF103642">
    <property type="entry name" value="Sec-C motif"/>
    <property type="match status" value="1"/>
</dbReference>
<keyword evidence="2" id="KW-1185">Reference proteome</keyword>
<evidence type="ECO:0000313" key="2">
    <source>
        <dbReference type="Proteomes" id="UP000559598"/>
    </source>
</evidence>
<dbReference type="RefSeq" id="WP_183186077.1">
    <property type="nucleotide sequence ID" value="NZ_BMNP01000041.1"/>
</dbReference>
<comment type="caution">
    <text evidence="1">The sequence shown here is derived from an EMBL/GenBank/DDBJ whole genome shotgun (WGS) entry which is preliminary data.</text>
</comment>
<dbReference type="Proteomes" id="UP000559598">
    <property type="component" value="Unassembled WGS sequence"/>
</dbReference>